<dbReference type="Proteomes" id="UP000277582">
    <property type="component" value="Unassembled WGS sequence"/>
</dbReference>
<reference evidence="1 3" key="1">
    <citation type="submission" date="2018-10" db="EMBL/GenBank/DDBJ databases">
        <title>Co-occurring genomic capacity for anaerobic methane metabolism and dissimilatory sulfite reduction discovered in the Korarchaeota.</title>
        <authorList>
            <person name="Mckay L.J."/>
            <person name="Dlakic M."/>
            <person name="Fields M.W."/>
            <person name="Delmont T.O."/>
            <person name="Eren A.M."/>
            <person name="Jay Z.J."/>
            <person name="Klingelsmith K.B."/>
            <person name="Rusch D.B."/>
            <person name="Inskeep W.P."/>
        </authorList>
    </citation>
    <scope>NUCLEOTIDE SEQUENCE [LARGE SCALE GENOMIC DNA]</scope>
    <source>
        <strain evidence="1 3">MDKW</strain>
    </source>
</reference>
<dbReference type="Pfam" id="PF09890">
    <property type="entry name" value="DUF2117"/>
    <property type="match status" value="1"/>
</dbReference>
<evidence type="ECO:0000313" key="3">
    <source>
        <dbReference type="Proteomes" id="UP000277582"/>
    </source>
</evidence>
<evidence type="ECO:0000313" key="4">
    <source>
        <dbReference type="Proteomes" id="UP000316217"/>
    </source>
</evidence>
<dbReference type="Proteomes" id="UP000316217">
    <property type="component" value="Unassembled WGS sequence"/>
</dbReference>
<protein>
    <submittedName>
        <fullName evidence="1">DUF2117 domain-containing protein</fullName>
    </submittedName>
</protein>
<comment type="caution">
    <text evidence="1">The sequence shown here is derived from an EMBL/GenBank/DDBJ whole genome shotgun (WGS) entry which is preliminary data.</text>
</comment>
<reference evidence="2 4" key="2">
    <citation type="journal article" date="2019" name="Nat. Microbiol.">
        <title>Wide diversity of methane and short-chain alkane metabolisms in uncultured archaea.</title>
        <authorList>
            <person name="Borrel G."/>
            <person name="Adam P.S."/>
            <person name="McKay L.J."/>
            <person name="Chen L.X."/>
            <person name="Sierra-Garcia I.N."/>
            <person name="Sieber C.M."/>
            <person name="Letourneur Q."/>
            <person name="Ghozlane A."/>
            <person name="Andersen G.L."/>
            <person name="Li W.J."/>
            <person name="Hallam S.J."/>
            <person name="Muyzer G."/>
            <person name="de Oliveira V.M."/>
            <person name="Inskeep W.P."/>
            <person name="Banfield J.F."/>
            <person name="Gribaldo S."/>
        </authorList>
    </citation>
    <scope>NUCLEOTIDE SEQUENCE [LARGE SCALE GENOMIC DNA]</scope>
    <source>
        <strain evidence="2">NM4</strain>
    </source>
</reference>
<sequence length="361" mass="40910">MQKILLLFHMPAIFDSGWACKLLQALRECGKVEAVVTGVMGPTAMLDSYLENEVRFLKEDWKQWIKSSIGKYDIMISAMHATTPERSKAYCWHLLRILGKDAPLIGVDTNNRLVIPWNNKIRNFAEEVARKIGFSVEEPVDYGETLWIESGRKYRRVLAVSAGDYILINGLVVGKALSGDVIIVEENGKIIDIKGAQVKRHGLDKLGDIKLEEAKVDTITVLRESPPIRRTFKLEKKDKIAFIDHAGLKIYKFIENKISGAVSVGDDTTTVVGDILSRYSIPIIGIIDEDPDQLLREVRYADGSLILHVTSDDQFGKLVFKEIFKNRDLIDAAFDELKDYLVRYAREKGFLKAVDNYYIEK</sequence>
<evidence type="ECO:0000313" key="2">
    <source>
        <dbReference type="EMBL" id="RZN62165.1"/>
    </source>
</evidence>
<accession>A0A3R9PCS2</accession>
<dbReference type="RefSeq" id="WP_125672239.1">
    <property type="nucleotide sequence ID" value="NZ_RCOS01000137.1"/>
</dbReference>
<dbReference type="InterPro" id="IPR012032">
    <property type="entry name" value="UCP006598"/>
</dbReference>
<evidence type="ECO:0000313" key="1">
    <source>
        <dbReference type="EMBL" id="RSN72804.1"/>
    </source>
</evidence>
<dbReference type="EMBL" id="RXII01000053">
    <property type="protein sequence ID" value="RZN62165.1"/>
    <property type="molecule type" value="Genomic_DNA"/>
</dbReference>
<dbReference type="OrthoDB" id="120859at2157"/>
<proteinExistence type="predicted"/>
<dbReference type="EMBL" id="RCOS01000137">
    <property type="protein sequence ID" value="RSN72804.1"/>
    <property type="molecule type" value="Genomic_DNA"/>
</dbReference>
<dbReference type="AlphaFoldDB" id="A0A3R9PCS2"/>
<keyword evidence="3" id="KW-1185">Reference proteome</keyword>
<gene>
    <name evidence="1" type="ORF">D6D85_12210</name>
    <name evidence="2" type="ORF">EF810_03465</name>
</gene>
<organism evidence="1 3">
    <name type="scientific">Candidatus Methanodesulfokora washburnensis</name>
    <dbReference type="NCBI Taxonomy" id="2478471"/>
    <lineage>
        <taxon>Archaea</taxon>
        <taxon>Thermoproteota</taxon>
        <taxon>Candidatus Korarchaeia</taxon>
        <taxon>Candidatus Korarchaeia incertae sedis</taxon>
        <taxon>Candidatus Methanodesulfokora</taxon>
    </lineage>
</organism>
<name>A0A3R9PCS2_9CREN</name>